<accession>A0A4R8DJG5</accession>
<dbReference type="RefSeq" id="WP_133998835.1">
    <property type="nucleotide sequence ID" value="NZ_SODV01000002.1"/>
</dbReference>
<sequence length="296" mass="33634">MAISTARTDQVGKIIRHLQLVVKVFNDQAVKCRLPIRLDAEFAAVRVLAGLDLDNYTNIWKDKMGVMEIPYIRAAVECIVELWKNDRPSGYVTGAREAGRQTTSLALQFAGPAFYLFSGIKLLPVLLTSTSPKRKEFIQLETHQFLKYYGKLTFSLVDKVKREHGDLDEVFKATPTLQTYNKQILLTPENNFGIPSMDQVVESLRAREVATKKLHQLFQQTAGRGYLPLLVIRQGDFSKKATTDQPESFLQLFQWIGAELGPQNKNYRVIGLSRPSLLQKDLLHVWQVSQLLDKTL</sequence>
<name>A0A4R8DJG5_9BACT</name>
<organism evidence="1 2">
    <name type="scientific">Dinghuibacter silviterrae</name>
    <dbReference type="NCBI Taxonomy" id="1539049"/>
    <lineage>
        <taxon>Bacteria</taxon>
        <taxon>Pseudomonadati</taxon>
        <taxon>Bacteroidota</taxon>
        <taxon>Chitinophagia</taxon>
        <taxon>Chitinophagales</taxon>
        <taxon>Chitinophagaceae</taxon>
        <taxon>Dinghuibacter</taxon>
    </lineage>
</organism>
<proteinExistence type="predicted"/>
<protein>
    <submittedName>
        <fullName evidence="1">Uncharacterized protein</fullName>
    </submittedName>
</protein>
<dbReference type="Proteomes" id="UP000294498">
    <property type="component" value="Unassembled WGS sequence"/>
</dbReference>
<gene>
    <name evidence="1" type="ORF">EDB95_4981</name>
</gene>
<comment type="caution">
    <text evidence="1">The sequence shown here is derived from an EMBL/GenBank/DDBJ whole genome shotgun (WGS) entry which is preliminary data.</text>
</comment>
<evidence type="ECO:0000313" key="2">
    <source>
        <dbReference type="Proteomes" id="UP000294498"/>
    </source>
</evidence>
<evidence type="ECO:0000313" key="1">
    <source>
        <dbReference type="EMBL" id="TDW97140.1"/>
    </source>
</evidence>
<dbReference type="OrthoDB" id="9554793at2"/>
<keyword evidence="2" id="KW-1185">Reference proteome</keyword>
<dbReference type="AlphaFoldDB" id="A0A4R8DJG5"/>
<reference evidence="1 2" key="1">
    <citation type="submission" date="2019-03" db="EMBL/GenBank/DDBJ databases">
        <title>Genomic Encyclopedia of Type Strains, Phase IV (KMG-IV): sequencing the most valuable type-strain genomes for metagenomic binning, comparative biology and taxonomic classification.</title>
        <authorList>
            <person name="Goeker M."/>
        </authorList>
    </citation>
    <scope>NUCLEOTIDE SEQUENCE [LARGE SCALE GENOMIC DNA]</scope>
    <source>
        <strain evidence="1 2">DSM 100059</strain>
    </source>
</reference>
<dbReference type="EMBL" id="SODV01000002">
    <property type="protein sequence ID" value="TDW97140.1"/>
    <property type="molecule type" value="Genomic_DNA"/>
</dbReference>